<dbReference type="RefSeq" id="WP_014938458.1">
    <property type="nucleotide sequence ID" value="NC_018609.1"/>
</dbReference>
<evidence type="ECO:0008006" key="3">
    <source>
        <dbReference type="Google" id="ProtNLM"/>
    </source>
</evidence>
<accession>J9R2V5</accession>
<proteinExistence type="predicted"/>
<gene>
    <name evidence="1" type="ORF">B739_1557</name>
</gene>
<dbReference type="AlphaFoldDB" id="J9R2V5"/>
<name>J9R2V5_RIEAN</name>
<reference evidence="1 2" key="1">
    <citation type="submission" date="2012-09" db="EMBL/GenBank/DDBJ databases">
        <title>Riemerella anatipestifer vaccine strains.</title>
        <authorList>
            <person name="Chun C.A."/>
            <person name="Shu W.M."/>
            <person name="Kang Z.D."/>
            <person name="Jia W.X."/>
        </authorList>
    </citation>
    <scope>NUCLEOTIDE SEQUENCE [LARGE SCALE GENOMIC DNA]</scope>
    <source>
        <strain evidence="1 2">RA-CH-1</strain>
    </source>
</reference>
<keyword evidence="2" id="KW-1185">Reference proteome</keyword>
<evidence type="ECO:0000313" key="1">
    <source>
        <dbReference type="EMBL" id="AFR36149.1"/>
    </source>
</evidence>
<evidence type="ECO:0000313" key="2">
    <source>
        <dbReference type="Proteomes" id="UP000006276"/>
    </source>
</evidence>
<dbReference type="EMBL" id="CP003787">
    <property type="protein sequence ID" value="AFR36149.1"/>
    <property type="molecule type" value="Genomic_DNA"/>
</dbReference>
<dbReference type="PATRIC" id="fig|1228997.3.peg.1554"/>
<protein>
    <recommendedName>
        <fullName evidence="3">Anti-bacteriophage protein A/HamA C-terminal domain-containing protein</fullName>
    </recommendedName>
</protein>
<dbReference type="KEGG" id="rag:B739_1557"/>
<dbReference type="Proteomes" id="UP000006276">
    <property type="component" value="Chromosome"/>
</dbReference>
<sequence>MFKETKIPISEKISVHFLNIETYSPDLIELIKLEIIKVWDGDFSDYNLSHVKSQIKSFFKSKTNDKKLAFVAEFICHIYLRQIGFQQYSVLKNLEEIKAPKKGFDGLYENNNMIWLLESKSAIPDRKTLVNHNDKVGEAYRDLKNKIEKNTSEENKNNPWENAKSHFLHTQKRNDSILKHIKRLSISYENRDKMKIDDYNVIPCSTIYLDCNYCEINNSELEKKLKPLLERYKAKNITVLCINKKSIESFIKFINE</sequence>
<organism evidence="1 2">
    <name type="scientific">Riemerella anatipestifer RA-CH-1</name>
    <dbReference type="NCBI Taxonomy" id="1228997"/>
    <lineage>
        <taxon>Bacteria</taxon>
        <taxon>Pseudomonadati</taxon>
        <taxon>Bacteroidota</taxon>
        <taxon>Flavobacteriia</taxon>
        <taxon>Flavobacteriales</taxon>
        <taxon>Weeksellaceae</taxon>
        <taxon>Riemerella</taxon>
    </lineage>
</organism>
<dbReference type="HOGENOM" id="CLU_095637_0_0_10"/>